<evidence type="ECO:0000313" key="2">
    <source>
        <dbReference type="EMBL" id="KAG8171916.1"/>
    </source>
</evidence>
<feature type="non-terminal residue" evidence="2">
    <location>
        <position position="162"/>
    </location>
</feature>
<dbReference type="EMBL" id="JAFNEN010003395">
    <property type="protein sequence ID" value="KAG8171916.1"/>
    <property type="molecule type" value="Genomic_DNA"/>
</dbReference>
<proteinExistence type="predicted"/>
<reference evidence="2 3" key="1">
    <citation type="journal article" date="2022" name="Nat. Ecol. Evol.">
        <title>A masculinizing supergene underlies an exaggerated male reproductive morph in a spider.</title>
        <authorList>
            <person name="Hendrickx F."/>
            <person name="De Corte Z."/>
            <person name="Sonet G."/>
            <person name="Van Belleghem S.M."/>
            <person name="Kostlbacher S."/>
            <person name="Vangestel C."/>
        </authorList>
    </citation>
    <scope>NUCLEOTIDE SEQUENCE [LARGE SCALE GENOMIC DNA]</scope>
    <source>
        <strain evidence="2">W744_W776</strain>
    </source>
</reference>
<organism evidence="2 3">
    <name type="scientific">Oedothorax gibbosus</name>
    <dbReference type="NCBI Taxonomy" id="931172"/>
    <lineage>
        <taxon>Eukaryota</taxon>
        <taxon>Metazoa</taxon>
        <taxon>Ecdysozoa</taxon>
        <taxon>Arthropoda</taxon>
        <taxon>Chelicerata</taxon>
        <taxon>Arachnida</taxon>
        <taxon>Araneae</taxon>
        <taxon>Araneomorphae</taxon>
        <taxon>Entelegynae</taxon>
        <taxon>Araneoidea</taxon>
        <taxon>Linyphiidae</taxon>
        <taxon>Erigoninae</taxon>
        <taxon>Oedothorax</taxon>
    </lineage>
</organism>
<dbReference type="AlphaFoldDB" id="A0AAV6TK98"/>
<feature type="region of interest" description="Disordered" evidence="1">
    <location>
        <begin position="105"/>
        <end position="162"/>
    </location>
</feature>
<keyword evidence="3" id="KW-1185">Reference proteome</keyword>
<sequence>MEGSSSSDMASLEIERKRIVSTLTEEFYEVEPTDMGFPGALQCLHFMMYADQTIAEGDHLSLIIANSNFSPELKLKLNEGCSKFIMDNRFMFPLAKSYGLSLDAQFPETGTAPPDAPFPEGSPDARSQEGNTDAPVAKKIKPNSDAQFPKAVDLEVPDAQFQ</sequence>
<comment type="caution">
    <text evidence="2">The sequence shown here is derived from an EMBL/GenBank/DDBJ whole genome shotgun (WGS) entry which is preliminary data.</text>
</comment>
<protein>
    <submittedName>
        <fullName evidence="2">Uncharacterized protein</fullName>
    </submittedName>
</protein>
<name>A0AAV6TK98_9ARAC</name>
<evidence type="ECO:0000313" key="3">
    <source>
        <dbReference type="Proteomes" id="UP000827092"/>
    </source>
</evidence>
<accession>A0AAV6TK98</accession>
<gene>
    <name evidence="2" type="ORF">JTE90_004935</name>
</gene>
<evidence type="ECO:0000256" key="1">
    <source>
        <dbReference type="SAM" id="MobiDB-lite"/>
    </source>
</evidence>
<dbReference type="Proteomes" id="UP000827092">
    <property type="component" value="Unassembled WGS sequence"/>
</dbReference>